<reference evidence="1" key="1">
    <citation type="submission" date="2018-05" db="EMBL/GenBank/DDBJ databases">
        <authorList>
            <person name="Lanie J.A."/>
            <person name="Ng W.-L."/>
            <person name="Kazmierczak K.M."/>
            <person name="Andrzejewski T.M."/>
            <person name="Davidsen T.M."/>
            <person name="Wayne K.J."/>
            <person name="Tettelin H."/>
            <person name="Glass J.I."/>
            <person name="Rusch D."/>
            <person name="Podicherti R."/>
            <person name="Tsui H.-C.T."/>
            <person name="Winkler M.E."/>
        </authorList>
    </citation>
    <scope>NUCLEOTIDE SEQUENCE</scope>
</reference>
<dbReference type="EMBL" id="UINC01090714">
    <property type="protein sequence ID" value="SVC42898.1"/>
    <property type="molecule type" value="Genomic_DNA"/>
</dbReference>
<name>A0A382M2P5_9ZZZZ</name>
<organism evidence="1">
    <name type="scientific">marine metagenome</name>
    <dbReference type="NCBI Taxonomy" id="408172"/>
    <lineage>
        <taxon>unclassified sequences</taxon>
        <taxon>metagenomes</taxon>
        <taxon>ecological metagenomes</taxon>
    </lineage>
</organism>
<evidence type="ECO:0000313" key="1">
    <source>
        <dbReference type="EMBL" id="SVC42898.1"/>
    </source>
</evidence>
<feature type="non-terminal residue" evidence="1">
    <location>
        <position position="1"/>
    </location>
</feature>
<protein>
    <submittedName>
        <fullName evidence="1">Uncharacterized protein</fullName>
    </submittedName>
</protein>
<accession>A0A382M2P5</accession>
<dbReference type="AlphaFoldDB" id="A0A382M2P5"/>
<sequence>NITAYTDESDNCGSNNSSDCTAENNYEFNQTNSASENLHIGPATSAEDGIMFFYNQYDNTSYTYLFWMFGKGGASFSPSPNVVNLDLFVANNQSSDDVVVSDDGGELTRASQSVSSGLYTSSYKARLPYYSGNSDGGVIGPFSGSSYRIFIDRAGDSIINSDNLTLGNLNSFVYWSKDNSSFSLGSVDNFTVGYKTSMDCSN</sequence>
<gene>
    <name evidence="1" type="ORF">METZ01_LOCUS295752</name>
</gene>
<proteinExistence type="predicted"/>